<dbReference type="GO" id="GO:0044718">
    <property type="term" value="P:siderophore transmembrane transport"/>
    <property type="evidence" value="ECO:0007669"/>
    <property type="project" value="TreeGrafter"/>
</dbReference>
<gene>
    <name evidence="11" type="ORF">PEDI_14580</name>
</gene>
<dbReference type="EMBL" id="BQKE01000001">
    <property type="protein sequence ID" value="GJM60906.1"/>
    <property type="molecule type" value="Genomic_DNA"/>
</dbReference>
<evidence type="ECO:0000256" key="2">
    <source>
        <dbReference type="ARBA" id="ARBA00022448"/>
    </source>
</evidence>
<comment type="caution">
    <text evidence="11">The sequence shown here is derived from an EMBL/GenBank/DDBJ whole genome shotgun (WGS) entry which is preliminary data.</text>
</comment>
<evidence type="ECO:0000256" key="1">
    <source>
        <dbReference type="ARBA" id="ARBA00004571"/>
    </source>
</evidence>
<evidence type="ECO:0000313" key="12">
    <source>
        <dbReference type="Proteomes" id="UP001310022"/>
    </source>
</evidence>
<keyword evidence="3" id="KW-1134">Transmembrane beta strand</keyword>
<dbReference type="InterPro" id="IPR000531">
    <property type="entry name" value="Beta-barrel_TonB"/>
</dbReference>
<evidence type="ECO:0000256" key="6">
    <source>
        <dbReference type="ARBA" id="ARBA00023136"/>
    </source>
</evidence>
<evidence type="ECO:0000256" key="3">
    <source>
        <dbReference type="ARBA" id="ARBA00022452"/>
    </source>
</evidence>
<comment type="subcellular location">
    <subcellularLocation>
        <location evidence="1">Cell outer membrane</location>
        <topology evidence="1">Multi-pass membrane protein</topology>
    </subcellularLocation>
</comment>
<dbReference type="Proteomes" id="UP001310022">
    <property type="component" value="Unassembled WGS sequence"/>
</dbReference>
<keyword evidence="5 8" id="KW-0798">TonB box</keyword>
<dbReference type="GO" id="GO:0015344">
    <property type="term" value="F:siderophore uptake transmembrane transporter activity"/>
    <property type="evidence" value="ECO:0007669"/>
    <property type="project" value="TreeGrafter"/>
</dbReference>
<evidence type="ECO:0000256" key="4">
    <source>
        <dbReference type="ARBA" id="ARBA00022692"/>
    </source>
</evidence>
<keyword evidence="7" id="KW-0998">Cell outer membrane</keyword>
<proteinExistence type="inferred from homology"/>
<feature type="domain" description="TonB-dependent receptor-like beta-barrel" evidence="9">
    <location>
        <begin position="234"/>
        <end position="626"/>
    </location>
</feature>
<dbReference type="RefSeq" id="WP_338236559.1">
    <property type="nucleotide sequence ID" value="NZ_BQKE01000001.1"/>
</dbReference>
<dbReference type="Gene3D" id="2.170.130.10">
    <property type="entry name" value="TonB-dependent receptor, plug domain"/>
    <property type="match status" value="1"/>
</dbReference>
<dbReference type="PANTHER" id="PTHR30069:SF49">
    <property type="entry name" value="OUTER MEMBRANE PROTEIN C"/>
    <property type="match status" value="1"/>
</dbReference>
<sequence>MRLFIAFLFLLSFIFLGLTPTSGQDSLRTVELKQVIIREGRATKPQISLSAGNSLDQALESNGAVQLQRKGVFGADPVINGLSGHRISMSLDGIRVFGACADRMDPMTNYLGMASVAGMEVMEGMGSALEGNNIGGHINFSVFNLADLPRSWSGNVGLLAQSNGFGGAMNMALAYKGERWGFRYTAEAQSADSYRFGGGERVDFSYYRKMNHHLALEKNMGNHHFRLNMLWDKAHDIGYPALPMDTGFSEAYIFWLTHHFVFSDNISVENKLYHSQIYHEMSDEERIDKLVDMDMPNWSRSSGGYSRWKYHQGRLATEVKGEYYQYYSFSEMKMYPEDFIASYMQTLPEVKRSVFALSAVLDYRLGLNYWLVLNGRGEFLVDELLDERGIAQWRVLGYDLSSPRNFEVYNANVRIGRRIGEASTIDFGLAFGKRASSLSELYAYYLFNTFDGYDYRGNPDLEGESAIQWQLNYQYQQGSHSVSLDIFSHYFFNFIMGEVDPALIRMTPEANGVKAFGDEQAAIISGLNFQYIYEKDSWNFSLPIHYQLGQRANGEPLPLMLPLSVRPKIQKQRQNWSFEMEYEAALGQFRISKSFGEQSTKAYHLVHLGLQWEKANWKIKGQIQNVMDQAYRTHLDWGGILRPGRNFVLGLSYGF</sequence>
<evidence type="ECO:0000259" key="10">
    <source>
        <dbReference type="Pfam" id="PF07715"/>
    </source>
</evidence>
<evidence type="ECO:0000256" key="8">
    <source>
        <dbReference type="RuleBase" id="RU003357"/>
    </source>
</evidence>
<name>A0AAN4VVU9_9BACT</name>
<dbReference type="Gene3D" id="2.40.170.20">
    <property type="entry name" value="TonB-dependent receptor, beta-barrel domain"/>
    <property type="match status" value="1"/>
</dbReference>
<accession>A0AAN4VVU9</accession>
<dbReference type="InterPro" id="IPR036942">
    <property type="entry name" value="Beta-barrel_TonB_sf"/>
</dbReference>
<dbReference type="InterPro" id="IPR037066">
    <property type="entry name" value="Plug_dom_sf"/>
</dbReference>
<evidence type="ECO:0000259" key="9">
    <source>
        <dbReference type="Pfam" id="PF00593"/>
    </source>
</evidence>
<dbReference type="InterPro" id="IPR012910">
    <property type="entry name" value="Plug_dom"/>
</dbReference>
<dbReference type="Pfam" id="PF00593">
    <property type="entry name" value="TonB_dep_Rec_b-barrel"/>
    <property type="match status" value="1"/>
</dbReference>
<evidence type="ECO:0000256" key="7">
    <source>
        <dbReference type="ARBA" id="ARBA00023237"/>
    </source>
</evidence>
<reference evidence="11 12" key="1">
    <citation type="submission" date="2021-12" db="EMBL/GenBank/DDBJ databases">
        <title>Genome sequencing of bacteria with rrn-lacking chromosome and rrn-plasmid.</title>
        <authorList>
            <person name="Anda M."/>
            <person name="Iwasaki W."/>
        </authorList>
    </citation>
    <scope>NUCLEOTIDE SEQUENCE [LARGE SCALE GENOMIC DNA]</scope>
    <source>
        <strain evidence="11 12">NBRC 15940</strain>
    </source>
</reference>
<organism evidence="11 12">
    <name type="scientific">Persicobacter diffluens</name>
    <dbReference type="NCBI Taxonomy" id="981"/>
    <lineage>
        <taxon>Bacteria</taxon>
        <taxon>Pseudomonadati</taxon>
        <taxon>Bacteroidota</taxon>
        <taxon>Cytophagia</taxon>
        <taxon>Cytophagales</taxon>
        <taxon>Persicobacteraceae</taxon>
        <taxon>Persicobacter</taxon>
    </lineage>
</organism>
<dbReference type="GO" id="GO:0009279">
    <property type="term" value="C:cell outer membrane"/>
    <property type="evidence" value="ECO:0007669"/>
    <property type="project" value="UniProtKB-SubCell"/>
</dbReference>
<evidence type="ECO:0000256" key="5">
    <source>
        <dbReference type="ARBA" id="ARBA00023077"/>
    </source>
</evidence>
<keyword evidence="2" id="KW-0813">Transport</keyword>
<comment type="similarity">
    <text evidence="8">Belongs to the TonB-dependent receptor family.</text>
</comment>
<keyword evidence="4" id="KW-0812">Transmembrane</keyword>
<evidence type="ECO:0000313" key="11">
    <source>
        <dbReference type="EMBL" id="GJM60906.1"/>
    </source>
</evidence>
<keyword evidence="12" id="KW-1185">Reference proteome</keyword>
<feature type="domain" description="TonB-dependent receptor plug" evidence="10">
    <location>
        <begin position="44"/>
        <end position="136"/>
    </location>
</feature>
<protein>
    <recommendedName>
        <fullName evidence="13">TonB-dependent receptor</fullName>
    </recommendedName>
</protein>
<dbReference type="InterPro" id="IPR039426">
    <property type="entry name" value="TonB-dep_rcpt-like"/>
</dbReference>
<evidence type="ECO:0008006" key="13">
    <source>
        <dbReference type="Google" id="ProtNLM"/>
    </source>
</evidence>
<dbReference type="PANTHER" id="PTHR30069">
    <property type="entry name" value="TONB-DEPENDENT OUTER MEMBRANE RECEPTOR"/>
    <property type="match status" value="1"/>
</dbReference>
<dbReference type="AlphaFoldDB" id="A0AAN4VVU9"/>
<dbReference type="Pfam" id="PF07715">
    <property type="entry name" value="Plug"/>
    <property type="match status" value="1"/>
</dbReference>
<dbReference type="SUPFAM" id="SSF56935">
    <property type="entry name" value="Porins"/>
    <property type="match status" value="1"/>
</dbReference>
<keyword evidence="6 8" id="KW-0472">Membrane</keyword>